<sequence>MKNLVFYLTLHYPDRETFFKILELLDHKKAGFVEIGIPVDNPFVDGAVIQQTHKEALEQKISYVDVIHTLEEIRRRFTFKVVLMTYKEGVEYFHLSDVPKDLYDGFLCVDGEFPTGSFPNQITVLGRSLSDESIAKALAHNDLFAYIVSGEGKTGSFDKLPTEYAEVVKKVKSVSKTPAYVGFGIKSAEDVKEVMKNGADGAIIGTEFIKRYQLGGMDALNAYMEELKLADA</sequence>
<dbReference type="EMBL" id="PGET01000001">
    <property type="protein sequence ID" value="PJJ27385.1"/>
    <property type="molecule type" value="Genomic_DNA"/>
</dbReference>
<evidence type="ECO:0000256" key="3">
    <source>
        <dbReference type="ARBA" id="ARBA00012043"/>
    </source>
</evidence>
<evidence type="ECO:0000256" key="7">
    <source>
        <dbReference type="ARBA" id="ARBA00023239"/>
    </source>
</evidence>
<dbReference type="PANTHER" id="PTHR43406">
    <property type="entry name" value="TRYPTOPHAN SYNTHASE, ALPHA CHAIN"/>
    <property type="match status" value="1"/>
</dbReference>
<evidence type="ECO:0000256" key="6">
    <source>
        <dbReference type="ARBA" id="ARBA00023141"/>
    </source>
</evidence>
<dbReference type="Gene3D" id="3.20.20.70">
    <property type="entry name" value="Aldolase class I"/>
    <property type="match status" value="1"/>
</dbReference>
<keyword evidence="5" id="KW-0822">Tryptophan biosynthesis</keyword>
<keyword evidence="4" id="KW-0028">Amino-acid biosynthesis</keyword>
<dbReference type="RefSeq" id="WP_013273214.1">
    <property type="nucleotide sequence ID" value="NZ_PGET01000001.1"/>
</dbReference>
<comment type="pathway">
    <text evidence="1">Amino-acid biosynthesis; L-tryptophan biosynthesis; L-tryptophan from chorismate: step 5/5.</text>
</comment>
<dbReference type="PANTHER" id="PTHR43406:SF1">
    <property type="entry name" value="TRYPTOPHAN SYNTHASE ALPHA CHAIN, CHLOROPLASTIC"/>
    <property type="match status" value="1"/>
</dbReference>
<reference evidence="9 10" key="1">
    <citation type="submission" date="2017-11" db="EMBL/GenBank/DDBJ databases">
        <title>Understudied soil microbes with underappreciated capabilities: Untangling the Clostridium saccharolyticum group.</title>
        <authorList>
            <person name="Leschine S."/>
        </authorList>
    </citation>
    <scope>NUCLEOTIDE SEQUENCE [LARGE SCALE GENOMIC DNA]</scope>
    <source>
        <strain evidence="9 10">18A</strain>
    </source>
</reference>
<dbReference type="GO" id="GO:0004834">
    <property type="term" value="F:tryptophan synthase activity"/>
    <property type="evidence" value="ECO:0007669"/>
    <property type="project" value="UniProtKB-EC"/>
</dbReference>
<keyword evidence="7" id="KW-0456">Lyase</keyword>
<organism evidence="9 10">
    <name type="scientific">[Clostridium] celerecrescens 18A</name>
    <dbReference type="NCBI Taxonomy" id="1286362"/>
    <lineage>
        <taxon>Bacteria</taxon>
        <taxon>Bacillati</taxon>
        <taxon>Bacillota</taxon>
        <taxon>Clostridia</taxon>
        <taxon>Lachnospirales</taxon>
        <taxon>Lachnospiraceae</taxon>
        <taxon>Lacrimispora</taxon>
    </lineage>
</organism>
<comment type="caution">
    <text evidence="9">The sequence shown here is derived from an EMBL/GenBank/DDBJ whole genome shotgun (WGS) entry which is preliminary data.</text>
</comment>
<evidence type="ECO:0000313" key="9">
    <source>
        <dbReference type="EMBL" id="PJJ27385.1"/>
    </source>
</evidence>
<name>A0A2M8Z1S4_9FIRM</name>
<accession>A0A2M8Z1S4</accession>
<proteinExistence type="predicted"/>
<dbReference type="UniPathway" id="UPA00035">
    <property type="reaction ID" value="UER00044"/>
</dbReference>
<dbReference type="Proteomes" id="UP000231092">
    <property type="component" value="Unassembled WGS sequence"/>
</dbReference>
<dbReference type="GO" id="GO:0005829">
    <property type="term" value="C:cytosol"/>
    <property type="evidence" value="ECO:0007669"/>
    <property type="project" value="TreeGrafter"/>
</dbReference>
<dbReference type="Pfam" id="PF00290">
    <property type="entry name" value="Trp_syntA"/>
    <property type="match status" value="2"/>
</dbReference>
<dbReference type="SUPFAM" id="SSF51366">
    <property type="entry name" value="Ribulose-phoshate binding barrel"/>
    <property type="match status" value="1"/>
</dbReference>
<dbReference type="OrthoDB" id="9804578at2"/>
<protein>
    <recommendedName>
        <fullName evidence="3">tryptophan synthase</fullName>
        <ecNumber evidence="3">4.2.1.20</ecNumber>
    </recommendedName>
</protein>
<dbReference type="InterPro" id="IPR013785">
    <property type="entry name" value="Aldolase_TIM"/>
</dbReference>
<comment type="catalytic activity">
    <reaction evidence="8">
        <text>(1S,2R)-1-C-(indol-3-yl)glycerol 3-phosphate + L-serine = D-glyceraldehyde 3-phosphate + L-tryptophan + H2O</text>
        <dbReference type="Rhea" id="RHEA:10532"/>
        <dbReference type="ChEBI" id="CHEBI:15377"/>
        <dbReference type="ChEBI" id="CHEBI:33384"/>
        <dbReference type="ChEBI" id="CHEBI:57912"/>
        <dbReference type="ChEBI" id="CHEBI:58866"/>
        <dbReference type="ChEBI" id="CHEBI:59776"/>
        <dbReference type="EC" id="4.2.1.20"/>
    </reaction>
</comment>
<dbReference type="EC" id="4.2.1.20" evidence="3"/>
<dbReference type="InterPro" id="IPR002028">
    <property type="entry name" value="Trp_synthase_suA"/>
</dbReference>
<evidence type="ECO:0000256" key="4">
    <source>
        <dbReference type="ARBA" id="ARBA00022605"/>
    </source>
</evidence>
<evidence type="ECO:0000256" key="1">
    <source>
        <dbReference type="ARBA" id="ARBA00004733"/>
    </source>
</evidence>
<gene>
    <name evidence="9" type="ORF">H171_0850</name>
</gene>
<keyword evidence="6" id="KW-0057">Aromatic amino acid biosynthesis</keyword>
<evidence type="ECO:0000256" key="2">
    <source>
        <dbReference type="ARBA" id="ARBA00011270"/>
    </source>
</evidence>
<evidence type="ECO:0000256" key="8">
    <source>
        <dbReference type="ARBA" id="ARBA00049047"/>
    </source>
</evidence>
<evidence type="ECO:0000313" key="10">
    <source>
        <dbReference type="Proteomes" id="UP000231092"/>
    </source>
</evidence>
<dbReference type="InterPro" id="IPR011060">
    <property type="entry name" value="RibuloseP-bd_barrel"/>
</dbReference>
<dbReference type="AlphaFoldDB" id="A0A2M8Z1S4"/>
<evidence type="ECO:0000256" key="5">
    <source>
        <dbReference type="ARBA" id="ARBA00022822"/>
    </source>
</evidence>
<comment type="subunit">
    <text evidence="2">Tetramer of two alpha and two beta chains.</text>
</comment>